<dbReference type="InterPro" id="IPR004638">
    <property type="entry name" value="EmrB-like"/>
</dbReference>
<feature type="transmembrane region" description="Helical" evidence="7">
    <location>
        <begin position="272"/>
        <end position="294"/>
    </location>
</feature>
<comment type="caution">
    <text evidence="9">The sequence shown here is derived from an EMBL/GenBank/DDBJ whole genome shotgun (WGS) entry which is preliminary data.</text>
</comment>
<accession>A0A7W9SMS0</accession>
<dbReference type="PANTHER" id="PTHR23501:SF174">
    <property type="entry name" value="MULTIDRUG EXPORT PROTEIN EMRB-RELATED"/>
    <property type="match status" value="1"/>
</dbReference>
<dbReference type="GO" id="GO:0005886">
    <property type="term" value="C:plasma membrane"/>
    <property type="evidence" value="ECO:0007669"/>
    <property type="project" value="UniProtKB-SubCell"/>
</dbReference>
<keyword evidence="4 7" id="KW-0812">Transmembrane</keyword>
<feature type="transmembrane region" description="Helical" evidence="7">
    <location>
        <begin position="397"/>
        <end position="420"/>
    </location>
</feature>
<name>A0A7W9SMS0_ARMRO</name>
<dbReference type="NCBIfam" id="TIGR00711">
    <property type="entry name" value="efflux_EmrB"/>
    <property type="match status" value="1"/>
</dbReference>
<feature type="transmembrane region" description="Helical" evidence="7">
    <location>
        <begin position="167"/>
        <end position="187"/>
    </location>
</feature>
<feature type="transmembrane region" description="Helical" evidence="7">
    <location>
        <begin position="335"/>
        <end position="352"/>
    </location>
</feature>
<feature type="transmembrane region" description="Helical" evidence="7">
    <location>
        <begin position="135"/>
        <end position="155"/>
    </location>
</feature>
<keyword evidence="2" id="KW-0813">Transport</keyword>
<dbReference type="AlphaFoldDB" id="A0A7W9SMS0"/>
<dbReference type="PRINTS" id="PR01036">
    <property type="entry name" value="TCRTETB"/>
</dbReference>
<feature type="transmembrane region" description="Helical" evidence="7">
    <location>
        <begin position="487"/>
        <end position="505"/>
    </location>
</feature>
<dbReference type="Gene3D" id="1.20.1250.20">
    <property type="entry name" value="MFS general substrate transporter like domains"/>
    <property type="match status" value="1"/>
</dbReference>
<evidence type="ECO:0000256" key="4">
    <source>
        <dbReference type="ARBA" id="ARBA00022692"/>
    </source>
</evidence>
<feature type="transmembrane region" description="Helical" evidence="7">
    <location>
        <begin position="12"/>
        <end position="31"/>
    </location>
</feature>
<dbReference type="InterPro" id="IPR036259">
    <property type="entry name" value="MFS_trans_sf"/>
</dbReference>
<evidence type="ECO:0000313" key="9">
    <source>
        <dbReference type="EMBL" id="MBB6049497.1"/>
    </source>
</evidence>
<dbReference type="GO" id="GO:0022857">
    <property type="term" value="F:transmembrane transporter activity"/>
    <property type="evidence" value="ECO:0007669"/>
    <property type="project" value="InterPro"/>
</dbReference>
<evidence type="ECO:0000256" key="1">
    <source>
        <dbReference type="ARBA" id="ARBA00004651"/>
    </source>
</evidence>
<evidence type="ECO:0000259" key="8">
    <source>
        <dbReference type="PROSITE" id="PS50850"/>
    </source>
</evidence>
<reference evidence="9 10" key="1">
    <citation type="submission" date="2020-08" db="EMBL/GenBank/DDBJ databases">
        <title>Genomic Encyclopedia of Type Strains, Phase IV (KMG-IV): sequencing the most valuable type-strain genomes for metagenomic binning, comparative biology and taxonomic classification.</title>
        <authorList>
            <person name="Goeker M."/>
        </authorList>
    </citation>
    <scope>NUCLEOTIDE SEQUENCE [LARGE SCALE GENOMIC DNA]</scope>
    <source>
        <strain evidence="9 10">DSM 23562</strain>
    </source>
</reference>
<gene>
    <name evidence="9" type="ORF">HNQ39_001259</name>
</gene>
<evidence type="ECO:0000313" key="10">
    <source>
        <dbReference type="Proteomes" id="UP000520814"/>
    </source>
</evidence>
<dbReference type="Proteomes" id="UP000520814">
    <property type="component" value="Unassembled WGS sequence"/>
</dbReference>
<dbReference type="Pfam" id="PF07690">
    <property type="entry name" value="MFS_1"/>
    <property type="match status" value="1"/>
</dbReference>
<dbReference type="PANTHER" id="PTHR23501">
    <property type="entry name" value="MAJOR FACILITATOR SUPERFAMILY"/>
    <property type="match status" value="1"/>
</dbReference>
<protein>
    <submittedName>
        <fullName evidence="9">DHA2 family multidrug resistance protein</fullName>
    </submittedName>
</protein>
<keyword evidence="10" id="KW-1185">Reference proteome</keyword>
<dbReference type="InterPro" id="IPR020846">
    <property type="entry name" value="MFS_dom"/>
</dbReference>
<keyword evidence="6 7" id="KW-0472">Membrane</keyword>
<dbReference type="SUPFAM" id="SSF103473">
    <property type="entry name" value="MFS general substrate transporter"/>
    <property type="match status" value="1"/>
</dbReference>
<sequence length="522" mass="55844">MMPSTVSPYRWWILLGLWASAVMEVLDTTIVNVSLPQMAGNLNATTQEIAWVATGYILSNVVVLPMTAFLAGRFGRRNYLIASIVLFIVASFFCGTSTTLGQMILFRILQGAGGAALLSTAQATLREIFPPQEQGLVQAIFLIGIVVAPTVGPTLGGWITDNYNWNWIFYINIPLGLLALLPVTAFLEDSPFGRGKRPADWLGIGLLTVGLGCLQYVLEEGNKDDWFQSELIVKLTAIGTIALVALVFWQLSPKNTAPVVDFKVLQNQQLRATLVLFLVLGFGLYGGIFLYPLFTQLVLGLTPTASGLSLMPGGFATMVSALICGRLQGKADPRVLIWIGMILFCFSMWNLGHLSTLIGTDSLTFTLIIRGFGLGFLFTPINQIAFSVLKPQEVQQAAGLISLTRQLGGSLGIAILGTYLTNQTRFHQAMLSESLHAGNAALAERQSALAANLVAHGMSPVLAKGAALGGIARQVGLQAQTMGFNDGFFLILLSFAAAAPIVLRFKRPVPAQTGRGGGGGGH</sequence>
<evidence type="ECO:0000256" key="7">
    <source>
        <dbReference type="SAM" id="Phobius"/>
    </source>
</evidence>
<keyword evidence="5 7" id="KW-1133">Transmembrane helix</keyword>
<dbReference type="InterPro" id="IPR011701">
    <property type="entry name" value="MFS"/>
</dbReference>
<feature type="transmembrane region" description="Helical" evidence="7">
    <location>
        <begin position="79"/>
        <end position="98"/>
    </location>
</feature>
<feature type="transmembrane region" description="Helical" evidence="7">
    <location>
        <begin position="300"/>
        <end position="323"/>
    </location>
</feature>
<feature type="transmembrane region" description="Helical" evidence="7">
    <location>
        <begin position="51"/>
        <end position="72"/>
    </location>
</feature>
<dbReference type="RefSeq" id="WP_184193097.1">
    <property type="nucleotide sequence ID" value="NZ_JACHGW010000001.1"/>
</dbReference>
<dbReference type="EMBL" id="JACHGW010000001">
    <property type="protein sequence ID" value="MBB6049497.1"/>
    <property type="molecule type" value="Genomic_DNA"/>
</dbReference>
<feature type="domain" description="Major facilitator superfamily (MFS) profile" evidence="8">
    <location>
        <begin position="13"/>
        <end position="511"/>
    </location>
</feature>
<dbReference type="PROSITE" id="PS50850">
    <property type="entry name" value="MFS"/>
    <property type="match status" value="1"/>
</dbReference>
<evidence type="ECO:0000256" key="6">
    <source>
        <dbReference type="ARBA" id="ARBA00023136"/>
    </source>
</evidence>
<evidence type="ECO:0000256" key="5">
    <source>
        <dbReference type="ARBA" id="ARBA00022989"/>
    </source>
</evidence>
<comment type="subcellular location">
    <subcellularLocation>
        <location evidence="1">Cell membrane</location>
        <topology evidence="1">Multi-pass membrane protein</topology>
    </subcellularLocation>
</comment>
<evidence type="ECO:0000256" key="3">
    <source>
        <dbReference type="ARBA" id="ARBA00022475"/>
    </source>
</evidence>
<organism evidence="9 10">
    <name type="scientific">Armatimonas rosea</name>
    <dbReference type="NCBI Taxonomy" id="685828"/>
    <lineage>
        <taxon>Bacteria</taxon>
        <taxon>Bacillati</taxon>
        <taxon>Armatimonadota</taxon>
        <taxon>Armatimonadia</taxon>
        <taxon>Armatimonadales</taxon>
        <taxon>Armatimonadaceae</taxon>
        <taxon>Armatimonas</taxon>
    </lineage>
</organism>
<proteinExistence type="predicted"/>
<feature type="transmembrane region" description="Helical" evidence="7">
    <location>
        <begin position="364"/>
        <end position="385"/>
    </location>
</feature>
<evidence type="ECO:0000256" key="2">
    <source>
        <dbReference type="ARBA" id="ARBA00022448"/>
    </source>
</evidence>
<dbReference type="CDD" id="cd17503">
    <property type="entry name" value="MFS_LmrB_MDR_like"/>
    <property type="match status" value="1"/>
</dbReference>
<feature type="transmembrane region" description="Helical" evidence="7">
    <location>
        <begin position="199"/>
        <end position="219"/>
    </location>
</feature>
<feature type="transmembrane region" description="Helical" evidence="7">
    <location>
        <begin position="231"/>
        <end position="251"/>
    </location>
</feature>
<keyword evidence="3" id="KW-1003">Cell membrane</keyword>
<dbReference type="Gene3D" id="1.20.1720.10">
    <property type="entry name" value="Multidrug resistance protein D"/>
    <property type="match status" value="1"/>
</dbReference>